<sequence>MRKQSHHVSCLLELLYCCCITLCDDLRAFMHAHHPGFVHSRIGTENSCSSIQPSLVISLEVCTIHTVLRQPLGRAPSIVANRHLFERHVTCRVGLAGRLLQNRIVDSRTQRSLRVVVPRRRGAHLRRLVFRAYIGSRMMSCILLWPREVERWLPGSALITARVGHVVVSLRRKMGW</sequence>
<proteinExistence type="predicted"/>
<reference evidence="1" key="2">
    <citation type="journal article" date="2022" name="New Phytol.">
        <title>Evolutionary transition to the ectomycorrhizal habit in the genomes of a hyperdiverse lineage of mushroom-forming fungi.</title>
        <authorList>
            <person name="Looney B."/>
            <person name="Miyauchi S."/>
            <person name="Morin E."/>
            <person name="Drula E."/>
            <person name="Courty P.E."/>
            <person name="Kohler A."/>
            <person name="Kuo A."/>
            <person name="LaButti K."/>
            <person name="Pangilinan J."/>
            <person name="Lipzen A."/>
            <person name="Riley R."/>
            <person name="Andreopoulos W."/>
            <person name="He G."/>
            <person name="Johnson J."/>
            <person name="Nolan M."/>
            <person name="Tritt A."/>
            <person name="Barry K.W."/>
            <person name="Grigoriev I.V."/>
            <person name="Nagy L.G."/>
            <person name="Hibbett D."/>
            <person name="Henrissat B."/>
            <person name="Matheny P.B."/>
            <person name="Labbe J."/>
            <person name="Martin F.M."/>
        </authorList>
    </citation>
    <scope>NUCLEOTIDE SEQUENCE</scope>
    <source>
        <strain evidence="1">HHB10654</strain>
    </source>
</reference>
<evidence type="ECO:0000313" key="1">
    <source>
        <dbReference type="EMBL" id="KAI0063383.1"/>
    </source>
</evidence>
<accession>A0ACB8T5I3</accession>
<protein>
    <submittedName>
        <fullName evidence="1">Uncharacterized protein</fullName>
    </submittedName>
</protein>
<dbReference type="Proteomes" id="UP000814140">
    <property type="component" value="Unassembled WGS sequence"/>
</dbReference>
<comment type="caution">
    <text evidence="1">The sequence shown here is derived from an EMBL/GenBank/DDBJ whole genome shotgun (WGS) entry which is preliminary data.</text>
</comment>
<reference evidence="1" key="1">
    <citation type="submission" date="2021-03" db="EMBL/GenBank/DDBJ databases">
        <authorList>
            <consortium name="DOE Joint Genome Institute"/>
            <person name="Ahrendt S."/>
            <person name="Looney B.P."/>
            <person name="Miyauchi S."/>
            <person name="Morin E."/>
            <person name="Drula E."/>
            <person name="Courty P.E."/>
            <person name="Chicoki N."/>
            <person name="Fauchery L."/>
            <person name="Kohler A."/>
            <person name="Kuo A."/>
            <person name="Labutti K."/>
            <person name="Pangilinan J."/>
            <person name="Lipzen A."/>
            <person name="Riley R."/>
            <person name="Andreopoulos W."/>
            <person name="He G."/>
            <person name="Johnson J."/>
            <person name="Barry K.W."/>
            <person name="Grigoriev I.V."/>
            <person name="Nagy L."/>
            <person name="Hibbett D."/>
            <person name="Henrissat B."/>
            <person name="Matheny P.B."/>
            <person name="Labbe J."/>
            <person name="Martin F."/>
        </authorList>
    </citation>
    <scope>NUCLEOTIDE SEQUENCE</scope>
    <source>
        <strain evidence="1">HHB10654</strain>
    </source>
</reference>
<organism evidence="1 2">
    <name type="scientific">Artomyces pyxidatus</name>
    <dbReference type="NCBI Taxonomy" id="48021"/>
    <lineage>
        <taxon>Eukaryota</taxon>
        <taxon>Fungi</taxon>
        <taxon>Dikarya</taxon>
        <taxon>Basidiomycota</taxon>
        <taxon>Agaricomycotina</taxon>
        <taxon>Agaricomycetes</taxon>
        <taxon>Russulales</taxon>
        <taxon>Auriscalpiaceae</taxon>
        <taxon>Artomyces</taxon>
    </lineage>
</organism>
<gene>
    <name evidence="1" type="ORF">BV25DRAFT_424205</name>
</gene>
<dbReference type="EMBL" id="MU277203">
    <property type="protein sequence ID" value="KAI0063383.1"/>
    <property type="molecule type" value="Genomic_DNA"/>
</dbReference>
<name>A0ACB8T5I3_9AGAM</name>
<evidence type="ECO:0000313" key="2">
    <source>
        <dbReference type="Proteomes" id="UP000814140"/>
    </source>
</evidence>
<keyword evidence="2" id="KW-1185">Reference proteome</keyword>